<name>G8XUB7_9BETA</name>
<feature type="compositionally biased region" description="Pro residues" evidence="1">
    <location>
        <begin position="1"/>
        <end position="10"/>
    </location>
</feature>
<feature type="region of interest" description="Disordered" evidence="1">
    <location>
        <begin position="1"/>
        <end position="94"/>
    </location>
</feature>
<dbReference type="Proteomes" id="UP000113968">
    <property type="component" value="Segment"/>
</dbReference>
<accession>G8XUB7</accession>
<keyword evidence="2" id="KW-0812">Transmembrane</keyword>
<evidence type="ECO:0000256" key="1">
    <source>
        <dbReference type="SAM" id="MobiDB-lite"/>
    </source>
</evidence>
<evidence type="ECO:0000256" key="2">
    <source>
        <dbReference type="SAM" id="Phobius"/>
    </source>
</evidence>
<reference evidence="3" key="1">
    <citation type="submission" date="2011-12" db="EMBL/GenBank/DDBJ databases">
        <title>Comparative genomics of primate cytomegaloviruses.</title>
        <authorList>
            <person name="Davison A.J."/>
            <person name="Holton M."/>
            <person name="Dolan A."/>
            <person name="Dargan D.J."/>
            <person name="Gatherer D."/>
            <person name="Hayward G.S."/>
        </authorList>
    </citation>
    <scope>NUCLEOTIDE SEQUENCE [LARGE SCALE GENOMIC DNA]</scope>
    <source>
        <strain evidence="3">S34E</strain>
    </source>
</reference>
<feature type="compositionally biased region" description="Basic and acidic residues" evidence="1">
    <location>
        <begin position="41"/>
        <end position="58"/>
    </location>
</feature>
<dbReference type="OrthoDB" id="41017at10239"/>
<dbReference type="InterPro" id="IPR035110">
    <property type="entry name" value="UL42"/>
</dbReference>
<keyword evidence="4" id="KW-1185">Reference proteome</keyword>
<feature type="compositionally biased region" description="Gly residues" evidence="1">
    <location>
        <begin position="21"/>
        <end position="30"/>
    </location>
</feature>
<proteinExistence type="predicted"/>
<dbReference type="GeneID" id="11464115"/>
<dbReference type="EMBL" id="FJ483970">
    <property type="protein sequence ID" value="AEV80747.1"/>
    <property type="molecule type" value="Genomic_DNA"/>
</dbReference>
<gene>
    <name evidence="3" type="primary">UL42</name>
</gene>
<evidence type="ECO:0000313" key="4">
    <source>
        <dbReference type="Proteomes" id="UP000113968"/>
    </source>
</evidence>
<protein>
    <submittedName>
        <fullName evidence="3">Protein UL42</fullName>
    </submittedName>
</protein>
<sequence>MPLSPSPPPEYRTVVGDGPQNPGGSGGSGPGSNRNTRPTRHPRDPRDPWVPRRPRDPDSPPSYEEAMSMPRVDGIPLPPPPSTTGFPPPYEEPCQPTVLEMELIAGPAGSSRSSTNSAADSLLLSDEFYSGVRWTIVLFVVAVIGLIFIAVVLGVVISRGKGS</sequence>
<keyword evidence="2" id="KW-1133">Transmembrane helix</keyword>
<dbReference type="Pfam" id="PF17638">
    <property type="entry name" value="UL42"/>
    <property type="match status" value="1"/>
</dbReference>
<keyword evidence="2" id="KW-0472">Membrane</keyword>
<dbReference type="KEGG" id="vg:11464115"/>
<organism evidence="3 4">
    <name type="scientific">Aotine betaherpesvirus 1</name>
    <dbReference type="NCBI Taxonomy" id="50290"/>
    <lineage>
        <taxon>Viruses</taxon>
        <taxon>Duplodnaviria</taxon>
        <taxon>Heunggongvirae</taxon>
        <taxon>Peploviricota</taxon>
        <taxon>Herviviricetes</taxon>
        <taxon>Herpesvirales</taxon>
        <taxon>Orthoherpesviridae</taxon>
        <taxon>Betaherpesvirinae</taxon>
        <taxon>Cytomegalovirus</taxon>
        <taxon>Cytomegalovirus aotinebeta1</taxon>
    </lineage>
</organism>
<dbReference type="RefSeq" id="YP_004940068.1">
    <property type="nucleotide sequence ID" value="NC_016447.1"/>
</dbReference>
<evidence type="ECO:0000313" key="3">
    <source>
        <dbReference type="EMBL" id="AEV80747.1"/>
    </source>
</evidence>
<feature type="transmembrane region" description="Helical" evidence="2">
    <location>
        <begin position="134"/>
        <end position="157"/>
    </location>
</feature>
<feature type="compositionally biased region" description="Pro residues" evidence="1">
    <location>
        <begin position="76"/>
        <end position="91"/>
    </location>
</feature>